<dbReference type="EMBL" id="GL349439">
    <property type="protein sequence ID" value="KNC55638.1"/>
    <property type="molecule type" value="Genomic_DNA"/>
</dbReference>
<comment type="similarity">
    <text evidence="3">Belongs to the WD repeat WDR91 family.</text>
</comment>
<keyword evidence="4" id="KW-0967">Endosome</keyword>
<evidence type="ECO:0000256" key="5">
    <source>
        <dbReference type="PROSITE-ProRule" id="PRU00221"/>
    </source>
</evidence>
<dbReference type="Gene3D" id="2.130.10.10">
    <property type="entry name" value="YVTN repeat-like/Quinoprotein amine dehydrogenase"/>
    <property type="match status" value="2"/>
</dbReference>
<dbReference type="GO" id="GO:0031901">
    <property type="term" value="C:early endosome membrane"/>
    <property type="evidence" value="ECO:0007669"/>
    <property type="project" value="UniProtKB-SubCell"/>
</dbReference>
<dbReference type="AlphaFoldDB" id="A0A0L0DVU6"/>
<dbReference type="RefSeq" id="XP_013761408.1">
    <property type="nucleotide sequence ID" value="XM_013905954.1"/>
</dbReference>
<comment type="subcellular location">
    <subcellularLocation>
        <location evidence="1">Early endosome membrane</location>
        <topology evidence="1">Peripheral membrane protein</topology>
    </subcellularLocation>
    <subcellularLocation>
        <location evidence="2">Late endosome membrane</location>
    </subcellularLocation>
</comment>
<dbReference type="InterPro" id="IPR039724">
    <property type="entry name" value="WDR91"/>
</dbReference>
<gene>
    <name evidence="9" type="ORF">AMSG_01907</name>
</gene>
<feature type="repeat" description="WD" evidence="5">
    <location>
        <begin position="399"/>
        <end position="440"/>
    </location>
</feature>
<dbReference type="PROSITE" id="PS50082">
    <property type="entry name" value="WD_REPEATS_2"/>
    <property type="match status" value="3"/>
</dbReference>
<keyword evidence="6" id="KW-0175">Coiled coil</keyword>
<sequence>MAHAVPHVDELLREYLLFRGFTDALADKAKGFSVDKILTELHALVSAHNLDGLVEFWDFLQTYFFSRLDSSMTTAVDALETALLRYFLVHAVEADRRDVVSSFFTLFGDRLFAQATAPGSGLRRGTVLVPGAAARGSALDDGGSSGGGAIAGEVPSELRKGVVGQGRAAGDSGQSSSSLVDVLYVGSGGADWLEWFALPVLDNPQAHPTFKPYFSKAWVDNFAVSLANFLKTVFQAIPLPKLLAFNQERLRRQALEAQVRSLQSEVHRLRAQLQTASSELADMDRKRKVASTIRVQRVETHAAERSSRHSMAIGAASRVVESARPRAVSGASRGALSGSDAVVEEVVASPQPEPMVAAAAAAATGGVASRHSADPAPATRESPLPGGEEPFIVLNQEVFAEHKAPITKCLFSADGSSIASASKDGTVRLWTFSSFPSSRNAVIRCSAPVLSLEWEPMSDRLLLAGTAQREIKLWSVNEKKELYTLLAPAHVPRVTTLACSPSSQLFVAGLAGKAAGGELHVWDLRTLQPTMELGLSPEPTANTSLAFNHNGRMLVAGGADGMIRVFDMSTGTPIMGWPAHDGAAGGVTGVAFTNDETSVVSHGADGKFTRWSLHSLGSELYMYNTTGLTGTGGGELSGLAMDGDGEYMIVGTSASHGAIYHVEQHAPVQTLGGHGSAVRAVDWHPTLNCAITGSADATVRVSKLIKAL</sequence>
<proteinExistence type="inferred from homology"/>
<dbReference type="PROSITE" id="PS50294">
    <property type="entry name" value="WD_REPEATS_REGION"/>
    <property type="match status" value="2"/>
</dbReference>
<dbReference type="OrthoDB" id="538223at2759"/>
<feature type="domain" description="ARMC9 CTLH-like" evidence="8">
    <location>
        <begin position="189"/>
        <end position="235"/>
    </location>
</feature>
<feature type="coiled-coil region" evidence="6">
    <location>
        <begin position="245"/>
        <end position="286"/>
    </location>
</feature>
<evidence type="ECO:0000256" key="4">
    <source>
        <dbReference type="ARBA" id="ARBA00022753"/>
    </source>
</evidence>
<evidence type="ECO:0000256" key="7">
    <source>
        <dbReference type="SAM" id="MobiDB-lite"/>
    </source>
</evidence>
<dbReference type="PANTHER" id="PTHR13083">
    <property type="entry name" value="WD REPEAT-CONTAINING PROTEIN 91"/>
    <property type="match status" value="1"/>
</dbReference>
<name>A0A0L0DVU6_THETB</name>
<dbReference type="OMA" id="KMYLVNA"/>
<keyword evidence="10" id="KW-1185">Reference proteome</keyword>
<protein>
    <submittedName>
        <fullName evidence="9">WD repeat-containing protein 91</fullName>
    </submittedName>
</protein>
<dbReference type="GO" id="GO:0141039">
    <property type="term" value="F:phosphatidylinositol 3-kinase inhibitor activity"/>
    <property type="evidence" value="ECO:0007669"/>
    <property type="project" value="InterPro"/>
</dbReference>
<evidence type="ECO:0000259" key="8">
    <source>
        <dbReference type="Pfam" id="PF23138"/>
    </source>
</evidence>
<accession>A0A0L0DVU6</accession>
<feature type="region of interest" description="Disordered" evidence="7">
    <location>
        <begin position="367"/>
        <end position="386"/>
    </location>
</feature>
<dbReference type="GO" id="GO:0051898">
    <property type="term" value="P:negative regulation of phosphatidylinositol 3-kinase/protein kinase B signal transduction"/>
    <property type="evidence" value="ECO:0007669"/>
    <property type="project" value="InterPro"/>
</dbReference>
<dbReference type="GO" id="GO:0031902">
    <property type="term" value="C:late endosome membrane"/>
    <property type="evidence" value="ECO:0007669"/>
    <property type="project" value="UniProtKB-SubCell"/>
</dbReference>
<dbReference type="GeneID" id="25561625"/>
<evidence type="ECO:0000256" key="2">
    <source>
        <dbReference type="ARBA" id="ARBA00004414"/>
    </source>
</evidence>
<dbReference type="SMART" id="SM00320">
    <property type="entry name" value="WD40"/>
    <property type="match status" value="6"/>
</dbReference>
<dbReference type="InterPro" id="IPR015943">
    <property type="entry name" value="WD40/YVTN_repeat-like_dom_sf"/>
</dbReference>
<dbReference type="GO" id="GO:0045022">
    <property type="term" value="P:early endosome to late endosome transport"/>
    <property type="evidence" value="ECO:0007669"/>
    <property type="project" value="InterPro"/>
</dbReference>
<dbReference type="InterPro" id="IPR036322">
    <property type="entry name" value="WD40_repeat_dom_sf"/>
</dbReference>
<evidence type="ECO:0000256" key="6">
    <source>
        <dbReference type="SAM" id="Coils"/>
    </source>
</evidence>
<dbReference type="InterPro" id="IPR001680">
    <property type="entry name" value="WD40_rpt"/>
</dbReference>
<evidence type="ECO:0000256" key="1">
    <source>
        <dbReference type="ARBA" id="ARBA00004220"/>
    </source>
</evidence>
<dbReference type="PANTHER" id="PTHR13083:SF3">
    <property type="entry name" value="WD REPEAT-CONTAINING PROTEIN 91"/>
    <property type="match status" value="1"/>
</dbReference>
<feature type="repeat" description="WD" evidence="5">
    <location>
        <begin position="535"/>
        <end position="576"/>
    </location>
</feature>
<dbReference type="Pfam" id="PF00400">
    <property type="entry name" value="WD40"/>
    <property type="match status" value="3"/>
</dbReference>
<reference evidence="9 10" key="1">
    <citation type="submission" date="2010-05" db="EMBL/GenBank/DDBJ databases">
        <title>The Genome Sequence of Thecamonas trahens ATCC 50062.</title>
        <authorList>
            <consortium name="The Broad Institute Genome Sequencing Platform"/>
            <person name="Russ C."/>
            <person name="Cuomo C."/>
            <person name="Shea T."/>
            <person name="Young S.K."/>
            <person name="Zeng Q."/>
            <person name="Koehrsen M."/>
            <person name="Haas B."/>
            <person name="Borodovsky M."/>
            <person name="Guigo R."/>
            <person name="Alvarado L."/>
            <person name="Berlin A."/>
            <person name="Bochicchio J."/>
            <person name="Borenstein D."/>
            <person name="Chapman S."/>
            <person name="Chen Z."/>
            <person name="Freedman E."/>
            <person name="Gellesch M."/>
            <person name="Goldberg J."/>
            <person name="Griggs A."/>
            <person name="Gujja S."/>
            <person name="Heilman E."/>
            <person name="Heiman D."/>
            <person name="Hepburn T."/>
            <person name="Howarth C."/>
            <person name="Jen D."/>
            <person name="Larson L."/>
            <person name="Mehta T."/>
            <person name="Park D."/>
            <person name="Pearson M."/>
            <person name="Roberts A."/>
            <person name="Saif S."/>
            <person name="Shenoy N."/>
            <person name="Sisk P."/>
            <person name="Stolte C."/>
            <person name="Sykes S."/>
            <person name="Thomson T."/>
            <person name="Walk T."/>
            <person name="White J."/>
            <person name="Yandava C."/>
            <person name="Burger G."/>
            <person name="Gray M.W."/>
            <person name="Holland P.W.H."/>
            <person name="King N."/>
            <person name="Lang F.B.F."/>
            <person name="Roger A.J."/>
            <person name="Ruiz-Trillo I."/>
            <person name="Lander E."/>
            <person name="Nusbaum C."/>
        </authorList>
    </citation>
    <scope>NUCLEOTIDE SEQUENCE [LARGE SCALE GENOMIC DNA]</scope>
    <source>
        <strain evidence="9 10">ATCC 50062</strain>
    </source>
</reference>
<evidence type="ECO:0000313" key="10">
    <source>
        <dbReference type="Proteomes" id="UP000054408"/>
    </source>
</evidence>
<dbReference type="Pfam" id="PF23138">
    <property type="entry name" value="CTLH_Armc9"/>
    <property type="match status" value="1"/>
</dbReference>
<organism evidence="9 10">
    <name type="scientific">Thecamonas trahens ATCC 50062</name>
    <dbReference type="NCBI Taxonomy" id="461836"/>
    <lineage>
        <taxon>Eukaryota</taxon>
        <taxon>Apusozoa</taxon>
        <taxon>Apusomonadida</taxon>
        <taxon>Apusomonadidae</taxon>
        <taxon>Thecamonas</taxon>
    </lineage>
</organism>
<evidence type="ECO:0000256" key="3">
    <source>
        <dbReference type="ARBA" id="ARBA00006128"/>
    </source>
</evidence>
<feature type="repeat" description="WD" evidence="5">
    <location>
        <begin position="671"/>
        <end position="701"/>
    </location>
</feature>
<dbReference type="InterPro" id="IPR056327">
    <property type="entry name" value="ARMC9_CTLH-like_dom"/>
</dbReference>
<dbReference type="STRING" id="461836.A0A0L0DVU6"/>
<evidence type="ECO:0000313" key="9">
    <source>
        <dbReference type="EMBL" id="KNC55638.1"/>
    </source>
</evidence>
<keyword evidence="5" id="KW-0853">WD repeat</keyword>
<dbReference type="Proteomes" id="UP000054408">
    <property type="component" value="Unassembled WGS sequence"/>
</dbReference>
<dbReference type="SUPFAM" id="SSF50978">
    <property type="entry name" value="WD40 repeat-like"/>
    <property type="match status" value="1"/>
</dbReference>
<dbReference type="eggNOG" id="KOG1333">
    <property type="taxonomic scope" value="Eukaryota"/>
</dbReference>